<protein>
    <submittedName>
        <fullName evidence="2">Uncharacterized protein</fullName>
    </submittedName>
</protein>
<proteinExistence type="predicted"/>
<accession>A0AAD4DGK5</accession>
<sequence length="105" mass="11732">MIRNVRKNRLIYNLFPDGEIPADIVKACRHWAAAHQPEPPPPHRSSIDNGEGSSHAPVRARQTSTEDIFDMDDFGDVIANGSEQPHIDYSKNVDHITDTDAMLSI</sequence>
<dbReference type="Proteomes" id="UP001194580">
    <property type="component" value="Unassembled WGS sequence"/>
</dbReference>
<reference evidence="2" key="1">
    <citation type="journal article" date="2020" name="Fungal Divers.">
        <title>Resolving the Mortierellaceae phylogeny through synthesis of multi-gene phylogenetics and phylogenomics.</title>
        <authorList>
            <person name="Vandepol N."/>
            <person name="Liber J."/>
            <person name="Desiro A."/>
            <person name="Na H."/>
            <person name="Kennedy M."/>
            <person name="Barry K."/>
            <person name="Grigoriev I.V."/>
            <person name="Miller A.N."/>
            <person name="O'Donnell K."/>
            <person name="Stajich J.E."/>
            <person name="Bonito G."/>
        </authorList>
    </citation>
    <scope>NUCLEOTIDE SEQUENCE</scope>
    <source>
        <strain evidence="2">NRRL 28262</strain>
    </source>
</reference>
<organism evidence="2 3">
    <name type="scientific">Linnemannia exigua</name>
    <dbReference type="NCBI Taxonomy" id="604196"/>
    <lineage>
        <taxon>Eukaryota</taxon>
        <taxon>Fungi</taxon>
        <taxon>Fungi incertae sedis</taxon>
        <taxon>Mucoromycota</taxon>
        <taxon>Mortierellomycotina</taxon>
        <taxon>Mortierellomycetes</taxon>
        <taxon>Mortierellales</taxon>
        <taxon>Mortierellaceae</taxon>
        <taxon>Linnemannia</taxon>
    </lineage>
</organism>
<evidence type="ECO:0000256" key="1">
    <source>
        <dbReference type="SAM" id="MobiDB-lite"/>
    </source>
</evidence>
<dbReference type="AlphaFoldDB" id="A0AAD4DGK5"/>
<evidence type="ECO:0000313" key="2">
    <source>
        <dbReference type="EMBL" id="KAG0277276.1"/>
    </source>
</evidence>
<feature type="region of interest" description="Disordered" evidence="1">
    <location>
        <begin position="32"/>
        <end position="66"/>
    </location>
</feature>
<name>A0AAD4DGK5_9FUNG</name>
<dbReference type="EMBL" id="JAAAIL010000289">
    <property type="protein sequence ID" value="KAG0277276.1"/>
    <property type="molecule type" value="Genomic_DNA"/>
</dbReference>
<comment type="caution">
    <text evidence="2">The sequence shown here is derived from an EMBL/GenBank/DDBJ whole genome shotgun (WGS) entry which is preliminary data.</text>
</comment>
<evidence type="ECO:0000313" key="3">
    <source>
        <dbReference type="Proteomes" id="UP001194580"/>
    </source>
</evidence>
<keyword evidence="3" id="KW-1185">Reference proteome</keyword>
<gene>
    <name evidence="2" type="ORF">BGZ95_006202</name>
</gene>